<dbReference type="PANTHER" id="PTHR30087">
    <property type="entry name" value="INNER MEMBRANE PROTEIN"/>
    <property type="match status" value="1"/>
</dbReference>
<evidence type="ECO:0000313" key="2">
    <source>
        <dbReference type="Proteomes" id="UP000726170"/>
    </source>
</evidence>
<dbReference type="InterPro" id="IPR007553">
    <property type="entry name" value="2-thiour_desulf"/>
</dbReference>
<dbReference type="RefSeq" id="WP_216440245.1">
    <property type="nucleotide sequence ID" value="NZ_JAHLQF010000003.1"/>
</dbReference>
<comment type="caution">
    <text evidence="1">The sequence shown here is derived from an EMBL/GenBank/DDBJ whole genome shotgun (WGS) entry which is preliminary data.</text>
</comment>
<organism evidence="1 2">
    <name type="scientific">Clostridium mobile</name>
    <dbReference type="NCBI Taxonomy" id="2841512"/>
    <lineage>
        <taxon>Bacteria</taxon>
        <taxon>Bacillati</taxon>
        <taxon>Bacillota</taxon>
        <taxon>Clostridia</taxon>
        <taxon>Eubacteriales</taxon>
        <taxon>Clostridiaceae</taxon>
        <taxon>Clostridium</taxon>
    </lineage>
</organism>
<accession>A0ABS6EJU4</accession>
<dbReference type="PANTHER" id="PTHR30087:SF1">
    <property type="entry name" value="HYPOTHETICAL CYTOSOLIC PROTEIN"/>
    <property type="match status" value="1"/>
</dbReference>
<dbReference type="Pfam" id="PF04463">
    <property type="entry name" value="2-thiour_desulf"/>
    <property type="match status" value="1"/>
</dbReference>
<dbReference type="EMBL" id="JAHLQF010000003">
    <property type="protein sequence ID" value="MBU5485481.1"/>
    <property type="molecule type" value="Genomic_DNA"/>
</dbReference>
<reference evidence="1 2" key="1">
    <citation type="submission" date="2021-06" db="EMBL/GenBank/DDBJ databases">
        <authorList>
            <person name="Sun Q."/>
            <person name="Li D."/>
        </authorList>
    </citation>
    <scope>NUCLEOTIDE SEQUENCE [LARGE SCALE GENOMIC DNA]</scope>
    <source>
        <strain evidence="1 2">MSJ-11</strain>
    </source>
</reference>
<keyword evidence="2" id="KW-1185">Reference proteome</keyword>
<gene>
    <name evidence="1" type="ORF">KQI86_14260</name>
</gene>
<name>A0ABS6EJU4_9CLOT</name>
<dbReference type="Proteomes" id="UP000726170">
    <property type="component" value="Unassembled WGS sequence"/>
</dbReference>
<protein>
    <submittedName>
        <fullName evidence="1">DUF523 domain-containing protein</fullName>
    </submittedName>
</protein>
<evidence type="ECO:0000313" key="1">
    <source>
        <dbReference type="EMBL" id="MBU5485481.1"/>
    </source>
</evidence>
<proteinExistence type="predicted"/>
<sequence>MILVSACLCGIDCKYNGSNNINDEIMDMVKEGKAILVCPEQLGGMETPRPPHEIAGGDGIDVLEGRAKVVSQENMDSTERFLKGAYETLKIAKLYNIKKAILKAKSPSCGYGKIYNGTFSHELIDGNGVTAELLSKNGIEVYTEDNFKLMR</sequence>